<sequence length="74" mass="8254">MAVADKINSTLRLVLYDGEDMETGKPIYKTKSFNNVKTDAIADQLLPIAEAVASLQERPLFNVQRNDSSELREA</sequence>
<keyword evidence="3" id="KW-1185">Reference proteome</keyword>
<protein>
    <submittedName>
        <fullName evidence="2">DUF1659 domain-containing protein</fullName>
    </submittedName>
</protein>
<dbReference type="RefSeq" id="WP_390358996.1">
    <property type="nucleotide sequence ID" value="NZ_JBHTKJ010000007.1"/>
</dbReference>
<dbReference type="Proteomes" id="UP001597040">
    <property type="component" value="Unassembled WGS sequence"/>
</dbReference>
<dbReference type="EMBL" id="JBHTKJ010000007">
    <property type="protein sequence ID" value="MFD1037163.1"/>
    <property type="molecule type" value="Genomic_DNA"/>
</dbReference>
<reference evidence="3" key="1">
    <citation type="journal article" date="2019" name="Int. J. Syst. Evol. Microbiol.">
        <title>The Global Catalogue of Microorganisms (GCM) 10K type strain sequencing project: providing services to taxonomists for standard genome sequencing and annotation.</title>
        <authorList>
            <consortium name="The Broad Institute Genomics Platform"/>
            <consortium name="The Broad Institute Genome Sequencing Center for Infectious Disease"/>
            <person name="Wu L."/>
            <person name="Ma J."/>
        </authorList>
    </citation>
    <scope>NUCLEOTIDE SEQUENCE [LARGE SCALE GENOMIC DNA]</scope>
    <source>
        <strain evidence="3">CCUG 56754</strain>
    </source>
</reference>
<comment type="caution">
    <text evidence="2">The sequence shown here is derived from an EMBL/GenBank/DDBJ whole genome shotgun (WGS) entry which is preliminary data.</text>
</comment>
<accession>A0ABW3LFI7</accession>
<organism evidence="2 3">
    <name type="scientific">Virgibacillus byunsanensis</name>
    <dbReference type="NCBI Taxonomy" id="570945"/>
    <lineage>
        <taxon>Bacteria</taxon>
        <taxon>Bacillati</taxon>
        <taxon>Bacillota</taxon>
        <taxon>Bacilli</taxon>
        <taxon>Bacillales</taxon>
        <taxon>Bacillaceae</taxon>
        <taxon>Virgibacillus</taxon>
    </lineage>
</organism>
<proteinExistence type="predicted"/>
<evidence type="ECO:0000259" key="1">
    <source>
        <dbReference type="Pfam" id="PF07872"/>
    </source>
</evidence>
<dbReference type="InterPro" id="IPR012454">
    <property type="entry name" value="DUF1659"/>
</dbReference>
<gene>
    <name evidence="2" type="ORF">ACFQ3N_01805</name>
</gene>
<evidence type="ECO:0000313" key="2">
    <source>
        <dbReference type="EMBL" id="MFD1037163.1"/>
    </source>
</evidence>
<dbReference type="Pfam" id="PF07872">
    <property type="entry name" value="DUF1659"/>
    <property type="match status" value="1"/>
</dbReference>
<evidence type="ECO:0000313" key="3">
    <source>
        <dbReference type="Proteomes" id="UP001597040"/>
    </source>
</evidence>
<feature type="domain" description="DUF1659" evidence="1">
    <location>
        <begin position="2"/>
        <end position="72"/>
    </location>
</feature>
<name>A0ABW3LFI7_9BACI</name>